<comment type="caution">
    <text evidence="1">The sequence shown here is derived from an EMBL/GenBank/DDBJ whole genome shotgun (WGS) entry which is preliminary data.</text>
</comment>
<proteinExistence type="predicted"/>
<keyword evidence="2" id="KW-1185">Reference proteome</keyword>
<gene>
    <name evidence="1" type="ORF">PEVE_00043213</name>
</gene>
<sequence>MMFKSLNGLAPLYLQDLFSERHTDYDFRHSFRIKVKLTQAAGALLWNSLPENIRAIRSIG</sequence>
<reference evidence="1 2" key="1">
    <citation type="submission" date="2022-05" db="EMBL/GenBank/DDBJ databases">
        <authorList>
            <consortium name="Genoscope - CEA"/>
            <person name="William W."/>
        </authorList>
    </citation>
    <scope>NUCLEOTIDE SEQUENCE [LARGE SCALE GENOMIC DNA]</scope>
</reference>
<organism evidence="1 2">
    <name type="scientific">Porites evermanni</name>
    <dbReference type="NCBI Taxonomy" id="104178"/>
    <lineage>
        <taxon>Eukaryota</taxon>
        <taxon>Metazoa</taxon>
        <taxon>Cnidaria</taxon>
        <taxon>Anthozoa</taxon>
        <taxon>Hexacorallia</taxon>
        <taxon>Scleractinia</taxon>
        <taxon>Fungiina</taxon>
        <taxon>Poritidae</taxon>
        <taxon>Porites</taxon>
    </lineage>
</organism>
<dbReference type="Proteomes" id="UP001159427">
    <property type="component" value="Unassembled WGS sequence"/>
</dbReference>
<dbReference type="EMBL" id="CALNXI010000873">
    <property type="protein sequence ID" value="CAH3144535.1"/>
    <property type="molecule type" value="Genomic_DNA"/>
</dbReference>
<name>A0ABN8PJB3_9CNID</name>
<evidence type="ECO:0000313" key="1">
    <source>
        <dbReference type="EMBL" id="CAH3144535.1"/>
    </source>
</evidence>
<protein>
    <submittedName>
        <fullName evidence="1">Uncharacterized protein</fullName>
    </submittedName>
</protein>
<evidence type="ECO:0000313" key="2">
    <source>
        <dbReference type="Proteomes" id="UP001159427"/>
    </source>
</evidence>
<accession>A0ABN8PJB3</accession>